<evidence type="ECO:0000313" key="2">
    <source>
        <dbReference type="Proteomes" id="UP000050828"/>
    </source>
</evidence>
<organism evidence="1 2">
    <name type="scientific">Latilactobacillus curvatus JCM 1096 = DSM 20019</name>
    <dbReference type="NCBI Taxonomy" id="1293592"/>
    <lineage>
        <taxon>Bacteria</taxon>
        <taxon>Bacillati</taxon>
        <taxon>Bacillota</taxon>
        <taxon>Bacilli</taxon>
        <taxon>Lactobacillales</taxon>
        <taxon>Lactobacillaceae</taxon>
        <taxon>Latilactobacillus</taxon>
    </lineage>
</organism>
<gene>
    <name evidence="1" type="ORF">FC08_GL001308</name>
</gene>
<name>A0AAJ0LE35_LATCU</name>
<dbReference type="EMBL" id="AZDL01000053">
    <property type="protein sequence ID" value="KRK91238.1"/>
    <property type="molecule type" value="Genomic_DNA"/>
</dbReference>
<proteinExistence type="predicted"/>
<dbReference type="AlphaFoldDB" id="A0AAJ0LE35"/>
<dbReference type="Proteomes" id="UP000050828">
    <property type="component" value="Unassembled WGS sequence"/>
</dbReference>
<protein>
    <submittedName>
        <fullName evidence="1">Uncharacterized protein</fullName>
    </submittedName>
</protein>
<evidence type="ECO:0000313" key="1">
    <source>
        <dbReference type="EMBL" id="KRK91238.1"/>
    </source>
</evidence>
<reference evidence="1 2" key="1">
    <citation type="journal article" date="2015" name="Genome Announc.">
        <title>Expanding the biotechnology potential of lactobacilli through comparative genomics of 213 strains and associated genera.</title>
        <authorList>
            <person name="Sun Z."/>
            <person name="Harris H.M."/>
            <person name="McCann A."/>
            <person name="Guo C."/>
            <person name="Argimon S."/>
            <person name="Zhang W."/>
            <person name="Yang X."/>
            <person name="Jeffery I.B."/>
            <person name="Cooney J.C."/>
            <person name="Kagawa T.F."/>
            <person name="Liu W."/>
            <person name="Song Y."/>
            <person name="Salvetti E."/>
            <person name="Wrobel A."/>
            <person name="Rasinkangas P."/>
            <person name="Parkhill J."/>
            <person name="Rea M.C."/>
            <person name="O'Sullivan O."/>
            <person name="Ritari J."/>
            <person name="Douillard F.P."/>
            <person name="Paul Ross R."/>
            <person name="Yang R."/>
            <person name="Briner A.E."/>
            <person name="Felis G.E."/>
            <person name="de Vos W.M."/>
            <person name="Barrangou R."/>
            <person name="Klaenhammer T.R."/>
            <person name="Caufield P.W."/>
            <person name="Cui Y."/>
            <person name="Zhang H."/>
            <person name="O'Toole P.W."/>
        </authorList>
    </citation>
    <scope>NUCLEOTIDE SEQUENCE [LARGE SCALE GENOMIC DNA]</scope>
    <source>
        <strain evidence="1 2">DSM 20019</strain>
    </source>
</reference>
<accession>A0AAJ0LE35</accession>
<sequence length="87" mass="9703">MNHMSLADEFVERRFIVFQCYKCQHPAMEITTKTALEDNSDGSTKFQIETTCPRCQATDQFVINNGQEGEISASVNSGKVAKVANIK</sequence>
<comment type="caution">
    <text evidence="1">The sequence shown here is derived from an EMBL/GenBank/DDBJ whole genome shotgun (WGS) entry which is preliminary data.</text>
</comment>